<dbReference type="Proteomes" id="UP000245293">
    <property type="component" value="Unassembled WGS sequence"/>
</dbReference>
<feature type="compositionally biased region" description="Polar residues" evidence="1">
    <location>
        <begin position="1"/>
        <end position="15"/>
    </location>
</feature>
<dbReference type="Pfam" id="PF05876">
    <property type="entry name" value="GpA_ATPase"/>
    <property type="match status" value="1"/>
</dbReference>
<dbReference type="OrthoDB" id="5181253at2"/>
<dbReference type="AlphaFoldDB" id="A0A2V1P0S4"/>
<organism evidence="4 5">
    <name type="scientific">Salibaculum griseiflavum</name>
    <dbReference type="NCBI Taxonomy" id="1914409"/>
    <lineage>
        <taxon>Bacteria</taxon>
        <taxon>Pseudomonadati</taxon>
        <taxon>Pseudomonadota</taxon>
        <taxon>Alphaproteobacteria</taxon>
        <taxon>Rhodobacterales</taxon>
        <taxon>Roseobacteraceae</taxon>
        <taxon>Salibaculum</taxon>
    </lineage>
</organism>
<dbReference type="GO" id="GO:0004519">
    <property type="term" value="F:endonuclease activity"/>
    <property type="evidence" value="ECO:0007669"/>
    <property type="project" value="InterPro"/>
</dbReference>
<dbReference type="Gene3D" id="3.40.50.300">
    <property type="entry name" value="P-loop containing nucleotide triphosphate hydrolases"/>
    <property type="match status" value="1"/>
</dbReference>
<dbReference type="RefSeq" id="WP_109389485.1">
    <property type="nucleotide sequence ID" value="NZ_QETF01000017.1"/>
</dbReference>
<dbReference type="InterPro" id="IPR051220">
    <property type="entry name" value="TFA_Chaperone"/>
</dbReference>
<dbReference type="GO" id="GO:0005524">
    <property type="term" value="F:ATP binding"/>
    <property type="evidence" value="ECO:0007669"/>
    <property type="project" value="InterPro"/>
</dbReference>
<comment type="caution">
    <text evidence="4">The sequence shown here is derived from an EMBL/GenBank/DDBJ whole genome shotgun (WGS) entry which is preliminary data.</text>
</comment>
<accession>A0A2V1P0S4</accession>
<dbReference type="PANTHER" id="PTHR34413">
    <property type="entry name" value="PROPHAGE TAIL FIBER ASSEMBLY PROTEIN HOMOLOG TFAE-RELATED-RELATED"/>
    <property type="match status" value="1"/>
</dbReference>
<evidence type="ECO:0000313" key="4">
    <source>
        <dbReference type="EMBL" id="PWG16119.1"/>
    </source>
</evidence>
<protein>
    <submittedName>
        <fullName evidence="4">Phage tail protein</fullName>
    </submittedName>
</protein>
<dbReference type="InterPro" id="IPR008866">
    <property type="entry name" value="Phage_lambda_GpA-like"/>
</dbReference>
<feature type="domain" description="Terminase large subunit GpA endonuclease" evidence="3">
    <location>
        <begin position="328"/>
        <end position="625"/>
    </location>
</feature>
<feature type="region of interest" description="Disordered" evidence="1">
    <location>
        <begin position="639"/>
        <end position="679"/>
    </location>
</feature>
<dbReference type="InterPro" id="IPR046453">
    <property type="entry name" value="GpA_ATPase"/>
</dbReference>
<dbReference type="Pfam" id="PF20454">
    <property type="entry name" value="GpA_nuclease"/>
    <property type="match status" value="1"/>
</dbReference>
<evidence type="ECO:0000259" key="2">
    <source>
        <dbReference type="Pfam" id="PF05876"/>
    </source>
</evidence>
<evidence type="ECO:0000259" key="3">
    <source>
        <dbReference type="Pfam" id="PF20454"/>
    </source>
</evidence>
<dbReference type="EMBL" id="QETF01000017">
    <property type="protein sequence ID" value="PWG16119.1"/>
    <property type="molecule type" value="Genomic_DNA"/>
</dbReference>
<feature type="domain" description="Phage terminase large subunit GpA ATPase" evidence="2">
    <location>
        <begin position="70"/>
        <end position="316"/>
    </location>
</feature>
<evidence type="ECO:0000313" key="5">
    <source>
        <dbReference type="Proteomes" id="UP000245293"/>
    </source>
</evidence>
<feature type="region of interest" description="Disordered" evidence="1">
    <location>
        <begin position="1"/>
        <end position="29"/>
    </location>
</feature>
<gene>
    <name evidence="4" type="ORF">DFK10_13060</name>
</gene>
<dbReference type="HAMAP" id="MF_04144">
    <property type="entry name" value="TERL_LAMBDA"/>
    <property type="match status" value="1"/>
</dbReference>
<dbReference type="InterPro" id="IPR027417">
    <property type="entry name" value="P-loop_NTPase"/>
</dbReference>
<proteinExistence type="inferred from homology"/>
<keyword evidence="5" id="KW-1185">Reference proteome</keyword>
<sequence>MSESSSTPWPTSGSRLNEEENTSDLTEGLDLAFEGAEDILRAWRRGMRPDPDLTVSEWADKHRKLSSRASAEPGQYRTARTPYLRDIMDALSPGHPAQRISFMKAAQVGATEAGNNWIGFVIHHAPGPMLAVLPTVEMAKRTSRGRIDPLIEDSPALKERVQPARSRDAGNSMLSKEFPGGLLVLTGANSATGLRSMPARYVFLDEVDAYPASADEEGDPVSLAEARTTTFAHRRKVFMVSTPTIRGLSRIEREFEASDQRRYFVPCPHCGHMQWLQFERLRWDKGRPETATYVCEGCDQSIAEHHKTQMLEQGEWRATAVSADPNAIGFHLSALYSPIGWKSWEQIARDWLAAQGSDEMLRAARNTLLGETWVESGEAPEWQRLADQREAYAAQIPMGGLFLTAGADVQKDRIEVDVWAWGRGLESWLIDHIVIPGGPGDPACWETLTALLGQTWAHEQGAVMPLAKLAIDTGYETAAVYAWARAQGISQVAPVKGLEGFNRAAPVSGPTFVDATVNGRKLKRGARLWTVATATFKAETYRYLRLERPSDEDRASGTPNPAGMIHLPDWADSEWLKQLVAEQLATIRDRRGYARQEWQKMRERNEALDTRVYARAAAWILGADRFDERMWRQLEKQAGVETKVNDETNAPDKTTEPQAGRIASPRRRGWKISTPKYME</sequence>
<reference evidence="5" key="1">
    <citation type="submission" date="2018-05" db="EMBL/GenBank/DDBJ databases">
        <authorList>
            <person name="Du Z."/>
            <person name="Wang X."/>
        </authorList>
    </citation>
    <scope>NUCLEOTIDE SEQUENCE [LARGE SCALE GENOMIC DNA]</scope>
    <source>
        <strain evidence="5">WDS4C29</strain>
    </source>
</reference>
<dbReference type="InterPro" id="IPR046454">
    <property type="entry name" value="GpA_endonuclease"/>
</dbReference>
<evidence type="ECO:0000256" key="1">
    <source>
        <dbReference type="SAM" id="MobiDB-lite"/>
    </source>
</evidence>
<dbReference type="PANTHER" id="PTHR34413:SF2">
    <property type="entry name" value="PROPHAGE TAIL FIBER ASSEMBLY PROTEIN HOMOLOG TFAE-RELATED"/>
    <property type="match status" value="1"/>
</dbReference>
<name>A0A2V1P0S4_9RHOB</name>
<dbReference type="GO" id="GO:0016887">
    <property type="term" value="F:ATP hydrolysis activity"/>
    <property type="evidence" value="ECO:0007669"/>
    <property type="project" value="InterPro"/>
</dbReference>